<organism evidence="1">
    <name type="scientific">marine metagenome</name>
    <dbReference type="NCBI Taxonomy" id="408172"/>
    <lineage>
        <taxon>unclassified sequences</taxon>
        <taxon>metagenomes</taxon>
        <taxon>ecological metagenomes</taxon>
    </lineage>
</organism>
<proteinExistence type="predicted"/>
<accession>A0A383E749</accession>
<dbReference type="EMBL" id="UINC01223175">
    <property type="protein sequence ID" value="SVE52253.1"/>
    <property type="molecule type" value="Genomic_DNA"/>
</dbReference>
<name>A0A383E749_9ZZZZ</name>
<protein>
    <submittedName>
        <fullName evidence="1">Uncharacterized protein</fullName>
    </submittedName>
</protein>
<reference evidence="1" key="1">
    <citation type="submission" date="2018-05" db="EMBL/GenBank/DDBJ databases">
        <authorList>
            <person name="Lanie J.A."/>
            <person name="Ng W.-L."/>
            <person name="Kazmierczak K.M."/>
            <person name="Andrzejewski T.M."/>
            <person name="Davidsen T.M."/>
            <person name="Wayne K.J."/>
            <person name="Tettelin H."/>
            <person name="Glass J.I."/>
            <person name="Rusch D."/>
            <person name="Podicherti R."/>
            <person name="Tsui H.-C.T."/>
            <person name="Winkler M.E."/>
        </authorList>
    </citation>
    <scope>NUCLEOTIDE SEQUENCE</scope>
</reference>
<sequence>MTIILPMGVKQNSAYDPTSIIFMIEPKWEFKTVDEDSILNIADTFDLPKTIARVMSIRGITSKN</sequence>
<gene>
    <name evidence="1" type="ORF">METZ01_LOCUS505107</name>
</gene>
<feature type="non-terminal residue" evidence="1">
    <location>
        <position position="64"/>
    </location>
</feature>
<dbReference type="AlphaFoldDB" id="A0A383E749"/>
<evidence type="ECO:0000313" key="1">
    <source>
        <dbReference type="EMBL" id="SVE52253.1"/>
    </source>
</evidence>